<organism evidence="1">
    <name type="scientific">marine sediment metagenome</name>
    <dbReference type="NCBI Taxonomy" id="412755"/>
    <lineage>
        <taxon>unclassified sequences</taxon>
        <taxon>metagenomes</taxon>
        <taxon>ecological metagenomes</taxon>
    </lineage>
</organism>
<protein>
    <submittedName>
        <fullName evidence="1">Uncharacterized protein</fullName>
    </submittedName>
</protein>
<gene>
    <name evidence="1" type="ORF">LCGC14_3052210</name>
</gene>
<dbReference type="AlphaFoldDB" id="A0A0F8WLT4"/>
<name>A0A0F8WLT4_9ZZZZ</name>
<proteinExistence type="predicted"/>
<accession>A0A0F8WLT4</accession>
<sequence>MEATIMSRDRRIEFLCDAGLRETVCFELGEPKLKWYRVQDGEVVYILYERYKNPT</sequence>
<evidence type="ECO:0000313" key="1">
    <source>
        <dbReference type="EMBL" id="KKK57663.1"/>
    </source>
</evidence>
<dbReference type="EMBL" id="LAZR01064365">
    <property type="protein sequence ID" value="KKK57663.1"/>
    <property type="molecule type" value="Genomic_DNA"/>
</dbReference>
<comment type="caution">
    <text evidence="1">The sequence shown here is derived from an EMBL/GenBank/DDBJ whole genome shotgun (WGS) entry which is preliminary data.</text>
</comment>
<reference evidence="1" key="1">
    <citation type="journal article" date="2015" name="Nature">
        <title>Complex archaea that bridge the gap between prokaryotes and eukaryotes.</title>
        <authorList>
            <person name="Spang A."/>
            <person name="Saw J.H."/>
            <person name="Jorgensen S.L."/>
            <person name="Zaremba-Niedzwiedzka K."/>
            <person name="Martijn J."/>
            <person name="Lind A.E."/>
            <person name="van Eijk R."/>
            <person name="Schleper C."/>
            <person name="Guy L."/>
            <person name="Ettema T.J."/>
        </authorList>
    </citation>
    <scope>NUCLEOTIDE SEQUENCE</scope>
</reference>